<evidence type="ECO:0000313" key="10">
    <source>
        <dbReference type="Proteomes" id="UP000621560"/>
    </source>
</evidence>
<gene>
    <name evidence="9" type="ORF">IDH44_20260</name>
</gene>
<dbReference type="GO" id="GO:0055085">
    <property type="term" value="P:transmembrane transport"/>
    <property type="evidence" value="ECO:0007669"/>
    <property type="project" value="InterPro"/>
</dbReference>
<dbReference type="InterPro" id="IPR000515">
    <property type="entry name" value="MetI-like"/>
</dbReference>
<feature type="transmembrane region" description="Helical" evidence="7">
    <location>
        <begin position="264"/>
        <end position="283"/>
    </location>
</feature>
<keyword evidence="5 7" id="KW-1133">Transmembrane helix</keyword>
<dbReference type="AlphaFoldDB" id="A0A927GTX0"/>
<name>A0A927GTX0_9BACL</name>
<dbReference type="Gene3D" id="1.10.3720.10">
    <property type="entry name" value="MetI-like"/>
    <property type="match status" value="1"/>
</dbReference>
<comment type="subcellular location">
    <subcellularLocation>
        <location evidence="1 7">Cell membrane</location>
        <topology evidence="1 7">Multi-pass membrane protein</topology>
    </subcellularLocation>
</comment>
<keyword evidence="10" id="KW-1185">Reference proteome</keyword>
<feature type="transmembrane region" description="Helical" evidence="7">
    <location>
        <begin position="12"/>
        <end position="34"/>
    </location>
</feature>
<keyword evidence="3" id="KW-1003">Cell membrane</keyword>
<sequence length="298" mass="33280">MKTTGFGNKVFDTVNFTLVLLLCLMIVLPFWYMFVLSVSDPFKVGMKEVALIPQGVNFKSYMAVLQENQIVNAYWNSIRYTVVGTFMVIVVACLTAYPLALQRFGSRKAITILFTITMFFSGGMIPTFMLIRGLGMLDTIWAVTLPAVFGFWNIIILRTNFQSLPRELFESAYMDGANDWRILFQIVIPLSGPILATLTLFASVGFWNAFFAPLLYLTSPEMHPLTIILRRVLVANEVLSSEAINSANSLVMDPIADAGRTTSIRMATVFVTIGPIVLIYPFVQRYFVKGILVGSVKG</sequence>
<evidence type="ECO:0000256" key="7">
    <source>
        <dbReference type="RuleBase" id="RU363032"/>
    </source>
</evidence>
<dbReference type="PROSITE" id="PS50928">
    <property type="entry name" value="ABC_TM1"/>
    <property type="match status" value="1"/>
</dbReference>
<dbReference type="CDD" id="cd06261">
    <property type="entry name" value="TM_PBP2"/>
    <property type="match status" value="1"/>
</dbReference>
<evidence type="ECO:0000256" key="3">
    <source>
        <dbReference type="ARBA" id="ARBA00022475"/>
    </source>
</evidence>
<feature type="transmembrane region" description="Helical" evidence="7">
    <location>
        <begin position="78"/>
        <end position="100"/>
    </location>
</feature>
<dbReference type="InterPro" id="IPR035906">
    <property type="entry name" value="MetI-like_sf"/>
</dbReference>
<dbReference type="Pfam" id="PF00528">
    <property type="entry name" value="BPD_transp_1"/>
    <property type="match status" value="1"/>
</dbReference>
<keyword evidence="6 7" id="KW-0472">Membrane</keyword>
<dbReference type="EMBL" id="JACXIZ010000040">
    <property type="protein sequence ID" value="MBD2847530.1"/>
    <property type="molecule type" value="Genomic_DNA"/>
</dbReference>
<dbReference type="PANTHER" id="PTHR43744">
    <property type="entry name" value="ABC TRANSPORTER PERMEASE PROTEIN MG189-RELATED-RELATED"/>
    <property type="match status" value="1"/>
</dbReference>
<evidence type="ECO:0000256" key="5">
    <source>
        <dbReference type="ARBA" id="ARBA00022989"/>
    </source>
</evidence>
<proteinExistence type="inferred from homology"/>
<evidence type="ECO:0000256" key="2">
    <source>
        <dbReference type="ARBA" id="ARBA00022448"/>
    </source>
</evidence>
<organism evidence="9 10">
    <name type="scientific">Paenibacillus sabuli</name>
    <dbReference type="NCBI Taxonomy" id="2772509"/>
    <lineage>
        <taxon>Bacteria</taxon>
        <taxon>Bacillati</taxon>
        <taxon>Bacillota</taxon>
        <taxon>Bacilli</taxon>
        <taxon>Bacillales</taxon>
        <taxon>Paenibacillaceae</taxon>
        <taxon>Paenibacillus</taxon>
    </lineage>
</organism>
<evidence type="ECO:0000259" key="8">
    <source>
        <dbReference type="PROSITE" id="PS50928"/>
    </source>
</evidence>
<protein>
    <submittedName>
        <fullName evidence="9">Carbohydrate ABC transporter permease</fullName>
    </submittedName>
</protein>
<evidence type="ECO:0000256" key="4">
    <source>
        <dbReference type="ARBA" id="ARBA00022692"/>
    </source>
</evidence>
<dbReference type="SUPFAM" id="SSF161098">
    <property type="entry name" value="MetI-like"/>
    <property type="match status" value="1"/>
</dbReference>
<feature type="domain" description="ABC transmembrane type-1" evidence="8">
    <location>
        <begin position="74"/>
        <end position="256"/>
    </location>
</feature>
<keyword evidence="4 7" id="KW-0812">Transmembrane</keyword>
<evidence type="ECO:0000256" key="6">
    <source>
        <dbReference type="ARBA" id="ARBA00023136"/>
    </source>
</evidence>
<dbReference type="PANTHER" id="PTHR43744:SF9">
    <property type="entry name" value="POLYGALACTURONAN_RHAMNOGALACTURONAN TRANSPORT SYSTEM PERMEASE PROTEIN YTCP"/>
    <property type="match status" value="1"/>
</dbReference>
<comment type="caution">
    <text evidence="9">The sequence shown here is derived from an EMBL/GenBank/DDBJ whole genome shotgun (WGS) entry which is preliminary data.</text>
</comment>
<feature type="transmembrane region" description="Helical" evidence="7">
    <location>
        <begin position="182"/>
        <end position="207"/>
    </location>
</feature>
<reference evidence="9" key="1">
    <citation type="submission" date="2020-09" db="EMBL/GenBank/DDBJ databases">
        <title>A novel bacterium of genus Paenibacillus, isolated from South China Sea.</title>
        <authorList>
            <person name="Huang H."/>
            <person name="Mo K."/>
            <person name="Hu Y."/>
        </authorList>
    </citation>
    <scope>NUCLEOTIDE SEQUENCE</scope>
    <source>
        <strain evidence="9">IB182496</strain>
    </source>
</reference>
<evidence type="ECO:0000313" key="9">
    <source>
        <dbReference type="EMBL" id="MBD2847530.1"/>
    </source>
</evidence>
<feature type="transmembrane region" description="Helical" evidence="7">
    <location>
        <begin position="112"/>
        <end position="134"/>
    </location>
</feature>
<comment type="similarity">
    <text evidence="7">Belongs to the binding-protein-dependent transport system permease family.</text>
</comment>
<dbReference type="GO" id="GO:0005886">
    <property type="term" value="C:plasma membrane"/>
    <property type="evidence" value="ECO:0007669"/>
    <property type="project" value="UniProtKB-SubCell"/>
</dbReference>
<evidence type="ECO:0000256" key="1">
    <source>
        <dbReference type="ARBA" id="ARBA00004651"/>
    </source>
</evidence>
<accession>A0A927GTX0</accession>
<dbReference type="Proteomes" id="UP000621560">
    <property type="component" value="Unassembled WGS sequence"/>
</dbReference>
<dbReference type="RefSeq" id="WP_190920640.1">
    <property type="nucleotide sequence ID" value="NZ_JACXIZ010000040.1"/>
</dbReference>
<feature type="transmembrane region" description="Helical" evidence="7">
    <location>
        <begin position="140"/>
        <end position="161"/>
    </location>
</feature>
<keyword evidence="2 7" id="KW-0813">Transport</keyword>